<name>A0AAN7YE91_9EURO</name>
<evidence type="ECO:0000313" key="1">
    <source>
        <dbReference type="EMBL" id="KAK5082930.1"/>
    </source>
</evidence>
<dbReference type="AlphaFoldDB" id="A0AAN7YE91"/>
<comment type="caution">
    <text evidence="1">The sequence shown here is derived from an EMBL/GenBank/DDBJ whole genome shotgun (WGS) entry which is preliminary data.</text>
</comment>
<proteinExistence type="predicted"/>
<accession>A0AAN7YE91</accession>
<reference evidence="1 2" key="1">
    <citation type="submission" date="2023-08" db="EMBL/GenBank/DDBJ databases">
        <title>Black Yeasts Isolated from many extreme environments.</title>
        <authorList>
            <person name="Coleine C."/>
            <person name="Stajich J.E."/>
            <person name="Selbmann L."/>
        </authorList>
    </citation>
    <scope>NUCLEOTIDE SEQUENCE [LARGE SCALE GENOMIC DNA]</scope>
    <source>
        <strain evidence="1 2">CCFEE 5910</strain>
    </source>
</reference>
<organism evidence="1 2">
    <name type="scientific">Lithohypha guttulata</name>
    <dbReference type="NCBI Taxonomy" id="1690604"/>
    <lineage>
        <taxon>Eukaryota</taxon>
        <taxon>Fungi</taxon>
        <taxon>Dikarya</taxon>
        <taxon>Ascomycota</taxon>
        <taxon>Pezizomycotina</taxon>
        <taxon>Eurotiomycetes</taxon>
        <taxon>Chaetothyriomycetidae</taxon>
        <taxon>Chaetothyriales</taxon>
        <taxon>Trichomeriaceae</taxon>
        <taxon>Lithohypha</taxon>
    </lineage>
</organism>
<protein>
    <submittedName>
        <fullName evidence="1">Uncharacterized protein</fullName>
    </submittedName>
</protein>
<keyword evidence="2" id="KW-1185">Reference proteome</keyword>
<sequence length="334" mass="38302">MGPTGLLSLPTEIQQKIYKYHFEDVSVTVDVSPQPYTTPMGRGVKTNISFPDLVNQYALVLTCRTLYTIAKSYRKYAGLTLDIREYTMSPYIDHLKRAILAQPQLLRLFQNCIRLVLWGMDGEVFNDLRQWMPMLRTLRLVDVHVDYPAPPPLWFKNLSDLSRFISGNGKELEDETQGNYEQLIRTKGSWAVSSCLAKFTGQDFEHRRPQPVSLAGLDTEVAIVRSDLYTIGNDVSWALLITVTASAPGGRKCIMARRADDWLRLSPPEDKLFEVCKRAVTQLALKRKVTTSRNWFEWSLVEYQGQRPLWRETVDVNARWIRAANLPSCLQDIV</sequence>
<gene>
    <name evidence="1" type="ORF">LTR05_006812</name>
</gene>
<evidence type="ECO:0000313" key="2">
    <source>
        <dbReference type="Proteomes" id="UP001309876"/>
    </source>
</evidence>
<dbReference type="EMBL" id="JAVRRJ010000007">
    <property type="protein sequence ID" value="KAK5082930.1"/>
    <property type="molecule type" value="Genomic_DNA"/>
</dbReference>
<dbReference type="Proteomes" id="UP001309876">
    <property type="component" value="Unassembled WGS sequence"/>
</dbReference>